<dbReference type="AlphaFoldDB" id="A0A2R8A6F6"/>
<keyword evidence="2" id="KW-0378">Hydrolase</keyword>
<evidence type="ECO:0000256" key="1">
    <source>
        <dbReference type="ARBA" id="ARBA00001946"/>
    </source>
</evidence>
<protein>
    <recommendedName>
        <fullName evidence="4">Nudix hydrolase domain-containing protein</fullName>
    </recommendedName>
</protein>
<comment type="cofactor">
    <cofactor evidence="1">
        <name>Mg(2+)</name>
        <dbReference type="ChEBI" id="CHEBI:18420"/>
    </cofactor>
</comment>
<organism evidence="5 6">
    <name type="scientific">Pontivivens insulae</name>
    <dbReference type="NCBI Taxonomy" id="1639689"/>
    <lineage>
        <taxon>Bacteria</taxon>
        <taxon>Pseudomonadati</taxon>
        <taxon>Pseudomonadota</taxon>
        <taxon>Alphaproteobacteria</taxon>
        <taxon>Rhodobacterales</taxon>
        <taxon>Paracoccaceae</taxon>
        <taxon>Pontivivens</taxon>
    </lineage>
</organism>
<proteinExistence type="predicted"/>
<keyword evidence="6" id="KW-1185">Reference proteome</keyword>
<name>A0A2R8A6F6_9RHOB</name>
<dbReference type="Gene3D" id="3.90.79.10">
    <property type="entry name" value="Nucleoside Triphosphate Pyrophosphohydrolase"/>
    <property type="match status" value="1"/>
</dbReference>
<evidence type="ECO:0000256" key="3">
    <source>
        <dbReference type="ARBA" id="ARBA00022842"/>
    </source>
</evidence>
<dbReference type="InterPro" id="IPR015797">
    <property type="entry name" value="NUDIX_hydrolase-like_dom_sf"/>
</dbReference>
<dbReference type="PANTHER" id="PTHR43046">
    <property type="entry name" value="GDP-MANNOSE MANNOSYL HYDROLASE"/>
    <property type="match status" value="1"/>
</dbReference>
<feature type="domain" description="Nudix hydrolase" evidence="4">
    <location>
        <begin position="5"/>
        <end position="135"/>
    </location>
</feature>
<evidence type="ECO:0000259" key="4">
    <source>
        <dbReference type="PROSITE" id="PS51462"/>
    </source>
</evidence>
<reference evidence="5 6" key="1">
    <citation type="submission" date="2018-03" db="EMBL/GenBank/DDBJ databases">
        <authorList>
            <person name="Keele B.F."/>
        </authorList>
    </citation>
    <scope>NUCLEOTIDE SEQUENCE [LARGE SCALE GENOMIC DNA]</scope>
    <source>
        <strain evidence="5 6">CeCT 8812</strain>
    </source>
</reference>
<dbReference type="PROSITE" id="PS51462">
    <property type="entry name" value="NUDIX"/>
    <property type="match status" value="1"/>
</dbReference>
<dbReference type="OrthoDB" id="9761969at2"/>
<dbReference type="Proteomes" id="UP000244932">
    <property type="component" value="Unassembled WGS sequence"/>
</dbReference>
<dbReference type="PANTHER" id="PTHR43046:SF12">
    <property type="entry name" value="GDP-MANNOSE MANNOSYL HYDROLASE"/>
    <property type="match status" value="1"/>
</dbReference>
<evidence type="ECO:0000313" key="5">
    <source>
        <dbReference type="EMBL" id="SPF27809.1"/>
    </source>
</evidence>
<dbReference type="SUPFAM" id="SSF55811">
    <property type="entry name" value="Nudix"/>
    <property type="match status" value="1"/>
</dbReference>
<dbReference type="Pfam" id="PF00293">
    <property type="entry name" value="NUDIX"/>
    <property type="match status" value="1"/>
</dbReference>
<dbReference type="GO" id="GO:0016787">
    <property type="term" value="F:hydrolase activity"/>
    <property type="evidence" value="ECO:0007669"/>
    <property type="project" value="UniProtKB-KW"/>
</dbReference>
<evidence type="ECO:0000313" key="6">
    <source>
        <dbReference type="Proteomes" id="UP000244932"/>
    </source>
</evidence>
<dbReference type="EMBL" id="OMKW01000001">
    <property type="protein sequence ID" value="SPF27809.1"/>
    <property type="molecule type" value="Genomic_DNA"/>
</dbReference>
<dbReference type="InterPro" id="IPR000086">
    <property type="entry name" value="NUDIX_hydrolase_dom"/>
</dbReference>
<evidence type="ECO:0000256" key="2">
    <source>
        <dbReference type="ARBA" id="ARBA00022801"/>
    </source>
</evidence>
<gene>
    <name evidence="5" type="ORF">POI8812_00104</name>
</gene>
<keyword evidence="3" id="KW-0460">Magnesium</keyword>
<dbReference type="RefSeq" id="WP_108780586.1">
    <property type="nucleotide sequence ID" value="NZ_OMKW01000001.1"/>
</dbReference>
<accession>A0A2R8A6F6</accession>
<sequence>MSQTTPRLAARALILDAGRLLLVNAYPGAQSDLMCLPGGGVEKHQSVPDNLIREVWEETGLTIRIGALRAVSEFHHPEKGFHQVELIYEASIIARPKGNWADTEGVVNRTAWVNQTEFAGLRVKPDIVEKLAFGPKGDVLYDPLEVIVP</sequence>